<dbReference type="EMBL" id="FNEI01000002">
    <property type="protein sequence ID" value="SDI36641.1"/>
    <property type="molecule type" value="Genomic_DNA"/>
</dbReference>
<dbReference type="OrthoDB" id="4913867at2"/>
<sequence>MKRTLAALAGAFALVVAGPLAPSTAATPSITPAQVTTGFSGIAYGSYIFNSDKTLTSGPTANSSIGCTGLTGLTSSNSTAALNVPAVGAVGAAATSVRTLETATGKRIESRSVVGSANLLGGLITAGTISSVSIADKNTAGAFSGINQTNIANLKVLGLSVAANPAPNTVIDLNVPLLGSLGKITLNGQEKKLVNGTFQVSTTALRVEVLKAGIAGVKAGTDIRLGVSLAKLTPPQLGYATGAGFTTKAILATGLLGSGPTAYAALSCGAGTQTVNLAGATVPGLATVGASTTTTTTVVSPAVKGTVTNSLAGLNVLSGVIQADAIKAETSASRATAGGLVTLTDTSTFTNLRITGLPAINASVAPNTVVQVPGLGKVTLHKVTKTSAAIMVTMVEIVLNQSIGGLPTGSTIQIGYSGTAIRN</sequence>
<organism evidence="1 2">
    <name type="scientific">Arthrobacter cupressi</name>
    <dbReference type="NCBI Taxonomy" id="1045773"/>
    <lineage>
        <taxon>Bacteria</taxon>
        <taxon>Bacillati</taxon>
        <taxon>Actinomycetota</taxon>
        <taxon>Actinomycetes</taxon>
        <taxon>Micrococcales</taxon>
        <taxon>Micrococcaceae</taxon>
        <taxon>Arthrobacter</taxon>
    </lineage>
</organism>
<dbReference type="Proteomes" id="UP000182130">
    <property type="component" value="Unassembled WGS sequence"/>
</dbReference>
<evidence type="ECO:0000313" key="1">
    <source>
        <dbReference type="EMBL" id="SDI36641.1"/>
    </source>
</evidence>
<reference evidence="2" key="1">
    <citation type="submission" date="2016-10" db="EMBL/GenBank/DDBJ databases">
        <authorList>
            <person name="Varghese N."/>
            <person name="Submissions S."/>
        </authorList>
    </citation>
    <scope>NUCLEOTIDE SEQUENCE [LARGE SCALE GENOMIC DNA]</scope>
    <source>
        <strain evidence="2">CGMCC 1.10783</strain>
    </source>
</reference>
<dbReference type="AlphaFoldDB" id="A0A1G8JZN1"/>
<accession>A0A1G8JZN1</accession>
<dbReference type="RefSeq" id="WP_139163283.1">
    <property type="nucleotide sequence ID" value="NZ_FNEI01000002.1"/>
</dbReference>
<evidence type="ECO:0000313" key="2">
    <source>
        <dbReference type="Proteomes" id="UP000182130"/>
    </source>
</evidence>
<name>A0A1G8JZN1_9MICC</name>
<proteinExistence type="predicted"/>
<gene>
    <name evidence="1" type="ORF">SAMN05216555_10284</name>
</gene>
<protein>
    <submittedName>
        <fullName evidence="1">Uncharacterized protein</fullName>
    </submittedName>
</protein>
<dbReference type="NCBIfam" id="NF040603">
    <property type="entry name" value="choice_anch_P"/>
    <property type="match status" value="2"/>
</dbReference>
<keyword evidence="2" id="KW-1185">Reference proteome</keyword>